<dbReference type="Gene3D" id="1.10.12.10">
    <property type="entry name" value="Lyase 2-enoyl-coa Hydratase, Chain A, domain 2"/>
    <property type="match status" value="1"/>
</dbReference>
<name>A0A1H6G2E0_9EURY</name>
<accession>A0A1H6G2E0</accession>
<sequence>MNECNNFNVEQTEAGIAYLSIESESAMNSLNDGMTEELLWLGTELNEDDDVRCIVLRGSDGVFCAGGNISSFEENSSATSQIRRGASFLNNVVYQLKRGETPIITGIDGPAVGAGFALALLGDISLMHEEAYLQFGYPGIGLTGDGSATYYLPHLVGLQEAKRIALLNEQISPDEAEEIGLVTEVADSDSFDDRLEELATSLATGPTKALSSISRQLEEAYARQLSEQLASEATEISEATRTEDYAEGVSAFKEKRDPDFVGH</sequence>
<dbReference type="AlphaFoldDB" id="A0A1H6G2E0"/>
<dbReference type="PANTHER" id="PTHR43459:SF1">
    <property type="entry name" value="EG:BACN32G11.4 PROTEIN"/>
    <property type="match status" value="1"/>
</dbReference>
<evidence type="ECO:0000313" key="2">
    <source>
        <dbReference type="EMBL" id="SEH17256.1"/>
    </source>
</evidence>
<dbReference type="SUPFAM" id="SSF52096">
    <property type="entry name" value="ClpP/crotonase"/>
    <property type="match status" value="1"/>
</dbReference>
<dbReference type="InterPro" id="IPR014748">
    <property type="entry name" value="Enoyl-CoA_hydra_C"/>
</dbReference>
<dbReference type="Pfam" id="PF00378">
    <property type="entry name" value="ECH_1"/>
    <property type="match status" value="1"/>
</dbReference>
<evidence type="ECO:0000256" key="1">
    <source>
        <dbReference type="SAM" id="MobiDB-lite"/>
    </source>
</evidence>
<feature type="region of interest" description="Disordered" evidence="1">
    <location>
        <begin position="233"/>
        <end position="263"/>
    </location>
</feature>
<gene>
    <name evidence="2" type="ORF">SAMN04487967_3089</name>
</gene>
<keyword evidence="2" id="KW-0413">Isomerase</keyword>
<dbReference type="InterPro" id="IPR001753">
    <property type="entry name" value="Enoyl-CoA_hydra/iso"/>
</dbReference>
<keyword evidence="3" id="KW-1185">Reference proteome</keyword>
<dbReference type="InterPro" id="IPR029045">
    <property type="entry name" value="ClpP/crotonase-like_dom_sf"/>
</dbReference>
<dbReference type="RefSeq" id="WP_090507851.1">
    <property type="nucleotide sequence ID" value="NZ_FNWL01000003.1"/>
</dbReference>
<dbReference type="CDD" id="cd06558">
    <property type="entry name" value="crotonase-like"/>
    <property type="match status" value="1"/>
</dbReference>
<reference evidence="3" key="1">
    <citation type="submission" date="2016-10" db="EMBL/GenBank/DDBJ databases">
        <authorList>
            <person name="Varghese N."/>
            <person name="Submissions S."/>
        </authorList>
    </citation>
    <scope>NUCLEOTIDE SEQUENCE [LARGE SCALE GENOMIC DNA]</scope>
    <source>
        <strain evidence="3">CGMCC 1.8981</strain>
    </source>
</reference>
<dbReference type="GO" id="GO:0016853">
    <property type="term" value="F:isomerase activity"/>
    <property type="evidence" value="ECO:0007669"/>
    <property type="project" value="UniProtKB-KW"/>
</dbReference>
<organism evidence="2 3">
    <name type="scientific">Natronorubrum sediminis</name>
    <dbReference type="NCBI Taxonomy" id="640943"/>
    <lineage>
        <taxon>Archaea</taxon>
        <taxon>Methanobacteriati</taxon>
        <taxon>Methanobacteriota</taxon>
        <taxon>Stenosarchaea group</taxon>
        <taxon>Halobacteria</taxon>
        <taxon>Halobacteriales</taxon>
        <taxon>Natrialbaceae</taxon>
        <taxon>Natronorubrum</taxon>
    </lineage>
</organism>
<dbReference type="PANTHER" id="PTHR43459">
    <property type="entry name" value="ENOYL-COA HYDRATASE"/>
    <property type="match status" value="1"/>
</dbReference>
<dbReference type="Proteomes" id="UP000199112">
    <property type="component" value="Unassembled WGS sequence"/>
</dbReference>
<dbReference type="EMBL" id="FNWL01000003">
    <property type="protein sequence ID" value="SEH17256.1"/>
    <property type="molecule type" value="Genomic_DNA"/>
</dbReference>
<proteinExistence type="predicted"/>
<feature type="compositionally biased region" description="Basic and acidic residues" evidence="1">
    <location>
        <begin position="252"/>
        <end position="263"/>
    </location>
</feature>
<protein>
    <submittedName>
        <fullName evidence="2">2-(1,2-epoxy-1,2-dihydrophenyl)acetyl-CoA isomerase</fullName>
    </submittedName>
</protein>
<evidence type="ECO:0000313" key="3">
    <source>
        <dbReference type="Proteomes" id="UP000199112"/>
    </source>
</evidence>
<dbReference type="Gene3D" id="3.90.226.10">
    <property type="entry name" value="2-enoyl-CoA Hydratase, Chain A, domain 1"/>
    <property type="match status" value="1"/>
</dbReference>
<dbReference type="OrthoDB" id="27846at2157"/>